<dbReference type="PANTHER" id="PTHR13507:SF0">
    <property type="entry name" value="PRKR-INTERACTING PROTEIN 1"/>
    <property type="match status" value="1"/>
</dbReference>
<gene>
    <name evidence="2" type="ORF">pdam_00003685</name>
</gene>
<name>A0A3M6UEJ1_POCDA</name>
<accession>A0A3M6UEJ1</accession>
<feature type="non-terminal residue" evidence="2">
    <location>
        <position position="186"/>
    </location>
</feature>
<dbReference type="GO" id="GO:0005730">
    <property type="term" value="C:nucleolus"/>
    <property type="evidence" value="ECO:0007669"/>
    <property type="project" value="TreeGrafter"/>
</dbReference>
<proteinExistence type="predicted"/>
<dbReference type="AlphaFoldDB" id="A0A3M6UEJ1"/>
<feature type="compositionally biased region" description="Basic and acidic residues" evidence="1">
    <location>
        <begin position="34"/>
        <end position="60"/>
    </location>
</feature>
<reference evidence="2 3" key="1">
    <citation type="journal article" date="2018" name="Sci. Rep.">
        <title>Comparative analysis of the Pocillopora damicornis genome highlights role of immune system in coral evolution.</title>
        <authorList>
            <person name="Cunning R."/>
            <person name="Bay R.A."/>
            <person name="Gillette P."/>
            <person name="Baker A.C."/>
            <person name="Traylor-Knowles N."/>
        </authorList>
    </citation>
    <scope>NUCLEOTIDE SEQUENCE [LARGE SCALE GENOMIC DNA]</scope>
    <source>
        <strain evidence="2">RSMAS</strain>
        <tissue evidence="2">Whole animal</tissue>
    </source>
</reference>
<evidence type="ECO:0000313" key="2">
    <source>
        <dbReference type="EMBL" id="RMX52035.1"/>
    </source>
</evidence>
<dbReference type="PANTHER" id="PTHR13507">
    <property type="entry name" value="PRKR-INTERACTING PROTEIN 1"/>
    <property type="match status" value="1"/>
</dbReference>
<comment type="caution">
    <text evidence="2">The sequence shown here is derived from an EMBL/GenBank/DDBJ whole genome shotgun (WGS) entry which is preliminary data.</text>
</comment>
<dbReference type="Proteomes" id="UP000275408">
    <property type="component" value="Unassembled WGS sequence"/>
</dbReference>
<organism evidence="2 3">
    <name type="scientific">Pocillopora damicornis</name>
    <name type="common">Cauliflower coral</name>
    <name type="synonym">Millepora damicornis</name>
    <dbReference type="NCBI Taxonomy" id="46731"/>
    <lineage>
        <taxon>Eukaryota</taxon>
        <taxon>Metazoa</taxon>
        <taxon>Cnidaria</taxon>
        <taxon>Anthozoa</taxon>
        <taxon>Hexacorallia</taxon>
        <taxon>Scleractinia</taxon>
        <taxon>Astrocoeniina</taxon>
        <taxon>Pocilloporidae</taxon>
        <taxon>Pocillopora</taxon>
    </lineage>
</organism>
<evidence type="ECO:0008006" key="4">
    <source>
        <dbReference type="Google" id="ProtNLM"/>
    </source>
</evidence>
<keyword evidence="3" id="KW-1185">Reference proteome</keyword>
<feature type="compositionally biased region" description="Basic and acidic residues" evidence="1">
    <location>
        <begin position="147"/>
        <end position="161"/>
    </location>
</feature>
<dbReference type="EMBL" id="RCHS01001704">
    <property type="protein sequence ID" value="RMX52035.1"/>
    <property type="molecule type" value="Genomic_DNA"/>
</dbReference>
<evidence type="ECO:0000256" key="1">
    <source>
        <dbReference type="SAM" id="MobiDB-lite"/>
    </source>
</evidence>
<feature type="region of interest" description="Disordered" evidence="1">
    <location>
        <begin position="1"/>
        <end position="60"/>
    </location>
</feature>
<dbReference type="OrthoDB" id="10067079at2759"/>
<feature type="region of interest" description="Disordered" evidence="1">
    <location>
        <begin position="103"/>
        <end position="186"/>
    </location>
</feature>
<protein>
    <recommendedName>
        <fullName evidence="4">PRKR-interacting protein 1 homolog</fullName>
    </recommendedName>
</protein>
<dbReference type="InterPro" id="IPR009548">
    <property type="entry name" value="Prkrip1"/>
</dbReference>
<sequence>MQEETKMADESGSKVKKITSTEKPVVPRNPTEIQRMKLEKLLKDPDKTVSIPDRPKEWKPSDAPEFIRFVMGSSAGAGSGEFHVYRATRRREYNRTAYIEKKAEEHELDESFHKKLEENQNKADEKTAKKRAKRQKKKQKKLNAKRKKEDVKEKDGHDSKNRASSSDDDDDDDQEEGNEPHFVIGG</sequence>
<dbReference type="GO" id="GO:0019901">
    <property type="term" value="F:protein kinase binding"/>
    <property type="evidence" value="ECO:0007669"/>
    <property type="project" value="TreeGrafter"/>
</dbReference>
<dbReference type="Pfam" id="PF06658">
    <property type="entry name" value="DUF1168"/>
    <property type="match status" value="1"/>
</dbReference>
<feature type="compositionally biased region" description="Basic and acidic residues" evidence="1">
    <location>
        <begin position="1"/>
        <end position="13"/>
    </location>
</feature>
<feature type="compositionally biased region" description="Basic and acidic residues" evidence="1">
    <location>
        <begin position="103"/>
        <end position="127"/>
    </location>
</feature>
<dbReference type="GO" id="GO:0004860">
    <property type="term" value="F:protein kinase inhibitor activity"/>
    <property type="evidence" value="ECO:0007669"/>
    <property type="project" value="TreeGrafter"/>
</dbReference>
<dbReference type="STRING" id="46731.A0A3M6UEJ1"/>
<dbReference type="GO" id="GO:0003725">
    <property type="term" value="F:double-stranded RNA binding"/>
    <property type="evidence" value="ECO:0007669"/>
    <property type="project" value="InterPro"/>
</dbReference>
<evidence type="ECO:0000313" key="3">
    <source>
        <dbReference type="Proteomes" id="UP000275408"/>
    </source>
</evidence>
<feature type="compositionally biased region" description="Acidic residues" evidence="1">
    <location>
        <begin position="166"/>
        <end position="177"/>
    </location>
</feature>
<feature type="compositionally biased region" description="Basic residues" evidence="1">
    <location>
        <begin position="128"/>
        <end position="146"/>
    </location>
</feature>